<dbReference type="Gene3D" id="1.10.357.10">
    <property type="entry name" value="Tetracycline Repressor, domain 2"/>
    <property type="match status" value="1"/>
</dbReference>
<dbReference type="PROSITE" id="PS50977">
    <property type="entry name" value="HTH_TETR_2"/>
    <property type="match status" value="1"/>
</dbReference>
<dbReference type="Pfam" id="PF00440">
    <property type="entry name" value="TetR_N"/>
    <property type="match status" value="1"/>
</dbReference>
<sequence length="210" mass="22393">MSPRGRPRGFDREVALREAMHVFWERGYEGASLADLTAAMGINSPSMYAAFGGKEALFREALALYGRTSGSQTDRALAAATTTRDAVEAMLRDNARVYVEPGHPRGCMVVHAVTNYAPGNQVLHDDLAKLRRGAVCALRDRIRQGVAAGELPADLDAEGLASFYVAVLNGLSTLARDGAGGAELDAVVERAMKAWNTLSGMKDDEGAAPR</sequence>
<dbReference type="PROSITE" id="PS01081">
    <property type="entry name" value="HTH_TETR_1"/>
    <property type="match status" value="1"/>
</dbReference>
<keyword evidence="2 4" id="KW-0238">DNA-binding</keyword>
<dbReference type="Gene3D" id="1.10.10.60">
    <property type="entry name" value="Homeodomain-like"/>
    <property type="match status" value="1"/>
</dbReference>
<dbReference type="InterPro" id="IPR011075">
    <property type="entry name" value="TetR_C"/>
</dbReference>
<feature type="DNA-binding region" description="H-T-H motif" evidence="4">
    <location>
        <begin position="32"/>
        <end position="51"/>
    </location>
</feature>
<keyword evidence="1" id="KW-0805">Transcription regulation</keyword>
<dbReference type="PANTHER" id="PTHR47506">
    <property type="entry name" value="TRANSCRIPTIONAL REGULATORY PROTEIN"/>
    <property type="match status" value="1"/>
</dbReference>
<dbReference type="EMBL" id="BAAANN010000004">
    <property type="protein sequence ID" value="GAA1947016.1"/>
    <property type="molecule type" value="Genomic_DNA"/>
</dbReference>
<evidence type="ECO:0000256" key="1">
    <source>
        <dbReference type="ARBA" id="ARBA00023015"/>
    </source>
</evidence>
<protein>
    <submittedName>
        <fullName evidence="6">TetR/AcrR family transcriptional regulator</fullName>
    </submittedName>
</protein>
<evidence type="ECO:0000256" key="2">
    <source>
        <dbReference type="ARBA" id="ARBA00023125"/>
    </source>
</evidence>
<comment type="caution">
    <text evidence="6">The sequence shown here is derived from an EMBL/GenBank/DDBJ whole genome shotgun (WGS) entry which is preliminary data.</text>
</comment>
<feature type="domain" description="HTH tetR-type" evidence="5">
    <location>
        <begin position="9"/>
        <end position="69"/>
    </location>
</feature>
<dbReference type="InterPro" id="IPR023772">
    <property type="entry name" value="DNA-bd_HTH_TetR-type_CS"/>
</dbReference>
<dbReference type="PANTHER" id="PTHR47506:SF1">
    <property type="entry name" value="HTH-TYPE TRANSCRIPTIONAL REGULATOR YJDC"/>
    <property type="match status" value="1"/>
</dbReference>
<dbReference type="Pfam" id="PF16925">
    <property type="entry name" value="TetR_C_13"/>
    <property type="match status" value="1"/>
</dbReference>
<evidence type="ECO:0000256" key="3">
    <source>
        <dbReference type="ARBA" id="ARBA00023163"/>
    </source>
</evidence>
<gene>
    <name evidence="6" type="ORF">GCM10009754_13900</name>
</gene>
<proteinExistence type="predicted"/>
<accession>A0ABN2QBE8</accession>
<dbReference type="SUPFAM" id="SSF48498">
    <property type="entry name" value="Tetracyclin repressor-like, C-terminal domain"/>
    <property type="match status" value="1"/>
</dbReference>
<keyword evidence="7" id="KW-1185">Reference proteome</keyword>
<evidence type="ECO:0000259" key="5">
    <source>
        <dbReference type="PROSITE" id="PS50977"/>
    </source>
</evidence>
<dbReference type="InterPro" id="IPR036271">
    <property type="entry name" value="Tet_transcr_reg_TetR-rel_C_sf"/>
</dbReference>
<keyword evidence="3" id="KW-0804">Transcription</keyword>
<dbReference type="RefSeq" id="WP_344414674.1">
    <property type="nucleotide sequence ID" value="NZ_BAAANN010000004.1"/>
</dbReference>
<evidence type="ECO:0000256" key="4">
    <source>
        <dbReference type="PROSITE-ProRule" id="PRU00335"/>
    </source>
</evidence>
<name>A0ABN2QBE8_9PSEU</name>
<organism evidence="6 7">
    <name type="scientific">Amycolatopsis minnesotensis</name>
    <dbReference type="NCBI Taxonomy" id="337894"/>
    <lineage>
        <taxon>Bacteria</taxon>
        <taxon>Bacillati</taxon>
        <taxon>Actinomycetota</taxon>
        <taxon>Actinomycetes</taxon>
        <taxon>Pseudonocardiales</taxon>
        <taxon>Pseudonocardiaceae</taxon>
        <taxon>Amycolatopsis</taxon>
    </lineage>
</organism>
<dbReference type="SUPFAM" id="SSF46689">
    <property type="entry name" value="Homeodomain-like"/>
    <property type="match status" value="1"/>
</dbReference>
<evidence type="ECO:0000313" key="7">
    <source>
        <dbReference type="Proteomes" id="UP001501116"/>
    </source>
</evidence>
<evidence type="ECO:0000313" key="6">
    <source>
        <dbReference type="EMBL" id="GAA1947016.1"/>
    </source>
</evidence>
<dbReference type="InterPro" id="IPR009057">
    <property type="entry name" value="Homeodomain-like_sf"/>
</dbReference>
<dbReference type="Proteomes" id="UP001501116">
    <property type="component" value="Unassembled WGS sequence"/>
</dbReference>
<reference evidence="6 7" key="1">
    <citation type="journal article" date="2019" name="Int. J. Syst. Evol. Microbiol.">
        <title>The Global Catalogue of Microorganisms (GCM) 10K type strain sequencing project: providing services to taxonomists for standard genome sequencing and annotation.</title>
        <authorList>
            <consortium name="The Broad Institute Genomics Platform"/>
            <consortium name="The Broad Institute Genome Sequencing Center for Infectious Disease"/>
            <person name="Wu L."/>
            <person name="Ma J."/>
        </authorList>
    </citation>
    <scope>NUCLEOTIDE SEQUENCE [LARGE SCALE GENOMIC DNA]</scope>
    <source>
        <strain evidence="6 7">JCM 14545</strain>
    </source>
</reference>
<dbReference type="InterPro" id="IPR001647">
    <property type="entry name" value="HTH_TetR"/>
</dbReference>